<reference evidence="1 2" key="1">
    <citation type="journal article" date="2019" name="Nat. Med.">
        <title>A library of human gut bacterial isolates paired with longitudinal multiomics data enables mechanistic microbiome research.</title>
        <authorList>
            <person name="Poyet M."/>
            <person name="Groussin M."/>
            <person name="Gibbons S.M."/>
            <person name="Avila-Pacheco J."/>
            <person name="Jiang X."/>
            <person name="Kearney S.M."/>
            <person name="Perrotta A.R."/>
            <person name="Berdy B."/>
            <person name="Zhao S."/>
            <person name="Lieberman T.D."/>
            <person name="Swanson P.K."/>
            <person name="Smith M."/>
            <person name="Roesemann S."/>
            <person name="Alexander J.E."/>
            <person name="Rich S.A."/>
            <person name="Livny J."/>
            <person name="Vlamakis H."/>
            <person name="Clish C."/>
            <person name="Bullock K."/>
            <person name="Deik A."/>
            <person name="Scott J."/>
            <person name="Pierce K.A."/>
            <person name="Xavier R.J."/>
            <person name="Alm E.J."/>
        </authorList>
    </citation>
    <scope>NUCLEOTIDE SEQUENCE [LARGE SCALE GENOMIC DNA]</scope>
    <source>
        <strain evidence="1 2">BIOML-A1</strain>
    </source>
</reference>
<organism evidence="1 2">
    <name type="scientific">Blautia massiliensis</name>
    <name type="common">ex Durand et al. 2017</name>
    <dbReference type="NCBI Taxonomy" id="1737424"/>
    <lineage>
        <taxon>Bacteria</taxon>
        <taxon>Bacillati</taxon>
        <taxon>Bacillota</taxon>
        <taxon>Clostridia</taxon>
        <taxon>Lachnospirales</taxon>
        <taxon>Lachnospiraceae</taxon>
        <taxon>Blautia</taxon>
    </lineage>
</organism>
<evidence type="ECO:0000313" key="2">
    <source>
        <dbReference type="Proteomes" id="UP000452293"/>
    </source>
</evidence>
<proteinExistence type="predicted"/>
<keyword evidence="2" id="KW-1185">Reference proteome</keyword>
<gene>
    <name evidence="1" type="ORF">GT718_08510</name>
</gene>
<evidence type="ECO:0000313" key="1">
    <source>
        <dbReference type="EMBL" id="MZL77404.1"/>
    </source>
</evidence>
<sequence>MAEKNEIMNIMDYEVVDTRSNDIQISGTEIATQLVAVIPNAVAAPFQRYHEVEVKKEVALKTLEYRAKELEHRTMDRDKLCDTMVELAKNKALDKEMFQMFMVAYANPNI</sequence>
<accession>A0ABW9X5G7</accession>
<comment type="caution">
    <text evidence="1">The sequence shown here is derived from an EMBL/GenBank/DDBJ whole genome shotgun (WGS) entry which is preliminary data.</text>
</comment>
<dbReference type="RefSeq" id="WP_129975072.1">
    <property type="nucleotide sequence ID" value="NZ_JAFIKS010000001.1"/>
</dbReference>
<dbReference type="Proteomes" id="UP000452293">
    <property type="component" value="Unassembled WGS sequence"/>
</dbReference>
<protein>
    <submittedName>
        <fullName evidence="1">Uncharacterized protein</fullName>
    </submittedName>
</protein>
<dbReference type="EMBL" id="WWVW01000013">
    <property type="protein sequence ID" value="MZL77404.1"/>
    <property type="molecule type" value="Genomic_DNA"/>
</dbReference>
<name>A0ABW9X5G7_9FIRM</name>